<reference evidence="2" key="8">
    <citation type="journal article" date="2005" name="Science">
        <title>Antisense Transcription in the Mammalian Transcriptome.</title>
        <authorList>
            <consortium name="RIKEN Genome Exploration Research Group and Genome Science Group (Genome Network Project Core Group) and the FANTOM Consortium"/>
        </authorList>
    </citation>
    <scope>NUCLEOTIDE SEQUENCE</scope>
    <source>
        <strain evidence="2">C57BL/6J</strain>
        <tissue evidence="2">Bone</tissue>
    </source>
</reference>
<evidence type="ECO:0000313" key="3">
    <source>
        <dbReference type="MGI" id="MGI:3641995"/>
    </source>
</evidence>
<reference evidence="2" key="2">
    <citation type="journal article" date="2000" name="Genome Res.">
        <title>Normalization and subtraction of cap-trapper-selected cDNAs to prepare full-length cDNA libraries for rapid discovery of new genes.</title>
        <authorList>
            <person name="Carninci P."/>
            <person name="Shibata Y."/>
            <person name="Hayatsu N."/>
            <person name="Sugahara Y."/>
            <person name="Shibata K."/>
            <person name="Itoh M."/>
            <person name="Konno H."/>
            <person name="Okazaki Y."/>
            <person name="Muramatsu M."/>
            <person name="Hayashizaki Y."/>
        </authorList>
    </citation>
    <scope>NUCLEOTIDE SEQUENCE</scope>
    <source>
        <strain evidence="2">C57BL/6J</strain>
        <tissue evidence="2">Bone</tissue>
    </source>
</reference>
<reference evidence="2" key="3">
    <citation type="journal article" date="2000" name="Genome Res.">
        <title>RIKEN integrated sequence analysis (RISA) system--384-format sequencing pipeline with 384 multicapillary sequencer.</title>
        <authorList>
            <person name="Shibata K."/>
            <person name="Itoh M."/>
            <person name="Aizawa K."/>
            <person name="Nagaoka S."/>
            <person name="Sasaki N."/>
            <person name="Carninci P."/>
            <person name="Konno H."/>
            <person name="Akiyama J."/>
            <person name="Nishi K."/>
            <person name="Kitsunai T."/>
            <person name="Tashiro H."/>
            <person name="Itoh M."/>
            <person name="Sumi N."/>
            <person name="Ishii Y."/>
            <person name="Nakamura S."/>
            <person name="Hazama M."/>
            <person name="Nishine T."/>
            <person name="Harada A."/>
            <person name="Yamamoto R."/>
            <person name="Matsumoto H."/>
            <person name="Sakaguchi S."/>
            <person name="Ikegami T."/>
            <person name="Kashiwagi K."/>
            <person name="Fujiwake S."/>
            <person name="Inoue K."/>
            <person name="Togawa Y."/>
            <person name="Izawa M."/>
            <person name="Ohara E."/>
            <person name="Watahiki M."/>
            <person name="Yoneda Y."/>
            <person name="Ishikawa T."/>
            <person name="Ozawa K."/>
            <person name="Tanaka T."/>
            <person name="Matsuura S."/>
            <person name="Kawai J."/>
            <person name="Okazaki Y."/>
            <person name="Muramatsu M."/>
            <person name="Inoue Y."/>
            <person name="Kira A."/>
            <person name="Hayashizaki Y."/>
        </authorList>
    </citation>
    <scope>NUCLEOTIDE SEQUENCE</scope>
    <source>
        <strain evidence="2">C57BL/6J</strain>
        <tissue evidence="2">Bone</tissue>
    </source>
</reference>
<evidence type="ECO:0000256" key="1">
    <source>
        <dbReference type="SAM" id="MobiDB-lite"/>
    </source>
</evidence>
<dbReference type="AGR" id="MGI:3641995"/>
<reference evidence="2" key="1">
    <citation type="journal article" date="1999" name="Methods Enzymol.">
        <title>High-efficiency full-length cDNA cloning.</title>
        <authorList>
            <person name="Carninci P."/>
            <person name="Hayashizaki Y."/>
        </authorList>
    </citation>
    <scope>NUCLEOTIDE SEQUENCE</scope>
    <source>
        <strain evidence="2">C57BL/6J</strain>
        <tissue evidence="2">Bone</tissue>
    </source>
</reference>
<reference evidence="2" key="7">
    <citation type="journal article" date="2005" name="Science">
        <title>The Transcriptional Landscape of the Mammalian Genome.</title>
        <authorList>
            <consortium name="The FANTOM Consortium"/>
            <consortium name="Riken Genome Exploration Research Group and Genome Science Group (Genome Network Project Core Group)"/>
        </authorList>
    </citation>
    <scope>NUCLEOTIDE SEQUENCE</scope>
    <source>
        <strain evidence="2">C57BL/6J</strain>
        <tissue evidence="2">Bone</tissue>
    </source>
</reference>
<accession>Q3UV41</accession>
<gene>
    <name evidence="3" type="primary">Gm10876</name>
</gene>
<reference evidence="2" key="6">
    <citation type="submission" date="2004-03" db="EMBL/GenBank/DDBJ databases">
        <authorList>
            <person name="Arakawa T."/>
            <person name="Carninci P."/>
            <person name="Fukuda S."/>
            <person name="Hashizume W."/>
            <person name="Hayashida K."/>
            <person name="Hori F."/>
            <person name="Iida J."/>
            <person name="Imamura K."/>
            <person name="Imotani K."/>
            <person name="Itoh M."/>
            <person name="Kanagawa S."/>
            <person name="Kawai J."/>
            <person name="Kojima M."/>
            <person name="Konno H."/>
            <person name="Murata M."/>
            <person name="Nakamura M."/>
            <person name="Ninomiya N."/>
            <person name="Nishiyori H."/>
            <person name="Nomura K."/>
            <person name="Ohno M."/>
            <person name="Sakazume N."/>
            <person name="Sano H."/>
            <person name="Sasaki D."/>
            <person name="Shibata K."/>
            <person name="Shiraki T."/>
            <person name="Tagami M."/>
            <person name="Tagami Y."/>
            <person name="Waki K."/>
            <person name="Watahiki A."/>
            <person name="Muramatsu M."/>
            <person name="Hayashizaki Y."/>
        </authorList>
    </citation>
    <scope>NUCLEOTIDE SEQUENCE</scope>
    <source>
        <strain evidence="2">C57BL/6J</strain>
        <tissue evidence="2">Bone</tissue>
    </source>
</reference>
<evidence type="ECO:0000313" key="2">
    <source>
        <dbReference type="EMBL" id="BAE23432.1"/>
    </source>
</evidence>
<organism evidence="2">
    <name type="scientific">Mus musculus</name>
    <name type="common">Mouse</name>
    <dbReference type="NCBI Taxonomy" id="10090"/>
    <lineage>
        <taxon>Eukaryota</taxon>
        <taxon>Metazoa</taxon>
        <taxon>Chordata</taxon>
        <taxon>Craniata</taxon>
        <taxon>Vertebrata</taxon>
        <taxon>Euteleostomi</taxon>
        <taxon>Mammalia</taxon>
        <taxon>Eutheria</taxon>
        <taxon>Euarchontoglires</taxon>
        <taxon>Glires</taxon>
        <taxon>Rodentia</taxon>
        <taxon>Myomorpha</taxon>
        <taxon>Muroidea</taxon>
        <taxon>Muridae</taxon>
        <taxon>Murinae</taxon>
        <taxon>Mus</taxon>
        <taxon>Mus</taxon>
    </lineage>
</organism>
<reference evidence="2" key="4">
    <citation type="journal article" date="2001" name="Nature">
        <title>Functional annotation of a full-length mouse cDNA collection.</title>
        <authorList>
            <consortium name="The RIKEN Genome Exploration Research Group Phase II Team and the FANTOM Consortium"/>
        </authorList>
    </citation>
    <scope>NUCLEOTIDE SEQUENCE</scope>
    <source>
        <strain evidence="2">C57BL/6J</strain>
        <tissue evidence="2">Bone</tissue>
    </source>
</reference>
<feature type="region of interest" description="Disordered" evidence="1">
    <location>
        <begin position="17"/>
        <end position="56"/>
    </location>
</feature>
<name>Q3UV41_MOUSE</name>
<protein>
    <submittedName>
        <fullName evidence="2">Uncharacterized protein</fullName>
    </submittedName>
</protein>
<proteinExistence type="evidence at transcript level"/>
<dbReference type="MGI" id="MGI:3641995">
    <property type="gene designation" value="Gm10876"/>
</dbReference>
<dbReference type="EMBL" id="AK137615">
    <property type="protein sequence ID" value="BAE23432.1"/>
    <property type="molecule type" value="mRNA"/>
</dbReference>
<feature type="compositionally biased region" description="Polar residues" evidence="1">
    <location>
        <begin position="24"/>
        <end position="35"/>
    </location>
</feature>
<reference evidence="2" key="5">
    <citation type="journal article" date="2002" name="Nature">
        <title>Analysis of the mouse transcriptome based on functional annotation of 60,770 full-length cDNAs.</title>
        <authorList>
            <consortium name="The FANTOM Consortium and the RIKEN Genome Exploration Research Group Phase I and II Team"/>
        </authorList>
    </citation>
    <scope>NUCLEOTIDE SEQUENCE</scope>
    <source>
        <strain evidence="2">C57BL/6J</strain>
        <tissue evidence="2">Bone</tissue>
    </source>
</reference>
<sequence>MASGKVQTMDICMILGGNMDSRHQPGSQDIRTTDPNMALGNGMDHGHPHGTRASSWPGASVQIFDASMASGGSSDHGGLSKSSTLGNEVFFIVDFLFRARALSLCKLQAAA</sequence>
<dbReference type="AlphaFoldDB" id="Q3UV41"/>